<dbReference type="AlphaFoldDB" id="A0A820MYL1"/>
<comment type="caution">
    <text evidence="1">The sequence shown here is derived from an EMBL/GenBank/DDBJ whole genome shotgun (WGS) entry which is preliminary data.</text>
</comment>
<accession>A0A820MYL1</accession>
<dbReference type="EMBL" id="CAJOAZ010023965">
    <property type="protein sequence ID" value="CAF4380221.1"/>
    <property type="molecule type" value="Genomic_DNA"/>
</dbReference>
<sequence length="192" mass="21527">TGQCHLQFIASWCRLADESLRDNHLVFNSQQFITQEVLSIEILEKEVQSLAILFFTTTISIFVRSLSITYETTHMNALQSGLKTNFYPQINGAYPSLSEVTVSHTYAPNACSCNVNPTCTAPNAFPVPNNSRTLRFTFPGLLTGCYLDEATLQSNLQCYYRQTCLDTVHSFIQSTLSFNATALNQPLNSQYN</sequence>
<evidence type="ECO:0000313" key="2">
    <source>
        <dbReference type="Proteomes" id="UP000663844"/>
    </source>
</evidence>
<dbReference type="Proteomes" id="UP000663844">
    <property type="component" value="Unassembled WGS sequence"/>
</dbReference>
<organism evidence="1 2">
    <name type="scientific">Adineta steineri</name>
    <dbReference type="NCBI Taxonomy" id="433720"/>
    <lineage>
        <taxon>Eukaryota</taxon>
        <taxon>Metazoa</taxon>
        <taxon>Spiralia</taxon>
        <taxon>Gnathifera</taxon>
        <taxon>Rotifera</taxon>
        <taxon>Eurotatoria</taxon>
        <taxon>Bdelloidea</taxon>
        <taxon>Adinetida</taxon>
        <taxon>Adinetidae</taxon>
        <taxon>Adineta</taxon>
    </lineage>
</organism>
<feature type="non-terminal residue" evidence="1">
    <location>
        <position position="1"/>
    </location>
</feature>
<gene>
    <name evidence="1" type="ORF">OXD698_LOCUS50334</name>
</gene>
<evidence type="ECO:0000313" key="1">
    <source>
        <dbReference type="EMBL" id="CAF4380221.1"/>
    </source>
</evidence>
<feature type="non-terminal residue" evidence="1">
    <location>
        <position position="192"/>
    </location>
</feature>
<reference evidence="1" key="1">
    <citation type="submission" date="2021-02" db="EMBL/GenBank/DDBJ databases">
        <authorList>
            <person name="Nowell W R."/>
        </authorList>
    </citation>
    <scope>NUCLEOTIDE SEQUENCE</scope>
</reference>
<protein>
    <submittedName>
        <fullName evidence="1">Uncharacterized protein</fullName>
    </submittedName>
</protein>
<proteinExistence type="predicted"/>
<name>A0A820MYL1_9BILA</name>